<dbReference type="SUPFAM" id="SSF53850">
    <property type="entry name" value="Periplasmic binding protein-like II"/>
    <property type="match status" value="1"/>
</dbReference>
<dbReference type="EMBL" id="JAOSHN010000007">
    <property type="protein sequence ID" value="MCU7379916.1"/>
    <property type="molecule type" value="Genomic_DNA"/>
</dbReference>
<dbReference type="RefSeq" id="WP_253019511.1">
    <property type="nucleotide sequence ID" value="NZ_JAOSHN010000007.1"/>
</dbReference>
<accession>A0A9J6QWQ7</accession>
<organism evidence="6 7">
    <name type="scientific">Hominibacterium faecale</name>
    <dbReference type="NCBI Taxonomy" id="2839743"/>
    <lineage>
        <taxon>Bacteria</taxon>
        <taxon>Bacillati</taxon>
        <taxon>Bacillota</taxon>
        <taxon>Clostridia</taxon>
        <taxon>Peptostreptococcales</taxon>
        <taxon>Anaerovoracaceae</taxon>
        <taxon>Hominibacterium</taxon>
    </lineage>
</organism>
<keyword evidence="7" id="KW-1185">Reference proteome</keyword>
<dbReference type="InterPro" id="IPR006059">
    <property type="entry name" value="SBP"/>
</dbReference>
<keyword evidence="4 5" id="KW-0732">Signal</keyword>
<dbReference type="PROSITE" id="PS51257">
    <property type="entry name" value="PROKAR_LIPOPROTEIN"/>
    <property type="match status" value="1"/>
</dbReference>
<dbReference type="PANTHER" id="PTHR43649">
    <property type="entry name" value="ARABINOSE-BINDING PROTEIN-RELATED"/>
    <property type="match status" value="1"/>
</dbReference>
<evidence type="ECO:0000256" key="2">
    <source>
        <dbReference type="ARBA" id="ARBA00008520"/>
    </source>
</evidence>
<dbReference type="Gene3D" id="3.40.190.10">
    <property type="entry name" value="Periplasmic binding protein-like II"/>
    <property type="match status" value="1"/>
</dbReference>
<evidence type="ECO:0000256" key="5">
    <source>
        <dbReference type="SAM" id="SignalP"/>
    </source>
</evidence>
<keyword evidence="3" id="KW-0813">Transport</keyword>
<comment type="similarity">
    <text evidence="2">Belongs to the bacterial solute-binding protein 1 family.</text>
</comment>
<sequence>MKKSIIALILTLAFALLLASCTVEGTKTANLDPNNPTTITVWHYYNGDQQSSFNSLIEKFNQTQGKEKGIVVEASSQGAVKDLEDNVLAAADGKVGAGDVPNIFAAYSDTAYAVDRKGLVADLSPYFSKKELDQYIDSYIEEGRFSDDHSLKIFPIAKSTEIFMINKTDWDKFAKATGADISDLKTLEGLTATAKAYYEWTDSQTPKAGDGKAFFGRDAMANYFIIGAKQLGVEVFSLKDGKPVLNFDKDVMKKLWDNYYVPYVKGYFSASGRFRSDDIKTGNIISFVGSSSGASFFPKEVIADDNNSYPIDMEVYQAPQFKGGEKYAVQQGAGMVVTNASDEEIYASVEFLKWFTNTENNVEFSLASGYLPVTKDGNDRDALNLSDETDKKTVAIVSTAIETVENSTLYTTKAFKDGTQARDILEYSLSDKASADRKTVEANLKKGMSLDEAAADFDNDENFKNWYTKTLNELEQLMQ</sequence>
<dbReference type="GO" id="GO:0030313">
    <property type="term" value="C:cell envelope"/>
    <property type="evidence" value="ECO:0007669"/>
    <property type="project" value="UniProtKB-SubCell"/>
</dbReference>
<evidence type="ECO:0000313" key="7">
    <source>
        <dbReference type="Proteomes" id="UP001065549"/>
    </source>
</evidence>
<evidence type="ECO:0000256" key="4">
    <source>
        <dbReference type="ARBA" id="ARBA00022729"/>
    </source>
</evidence>
<evidence type="ECO:0000313" key="6">
    <source>
        <dbReference type="EMBL" id="MCU7379916.1"/>
    </source>
</evidence>
<reference evidence="6" key="1">
    <citation type="submission" date="2022-09" db="EMBL/GenBank/DDBJ databases">
        <title>Culturomic study of gut microbiota in children with autism spectrum disorder.</title>
        <authorList>
            <person name="Efimov B.A."/>
            <person name="Chaplin A.V."/>
            <person name="Sokolova S.R."/>
            <person name="Pikina A.P."/>
            <person name="Korzhanova M."/>
            <person name="Belova V."/>
            <person name="Korostin D."/>
        </authorList>
    </citation>
    <scope>NUCLEOTIDE SEQUENCE</scope>
    <source>
        <strain evidence="6">ASD5510</strain>
    </source>
</reference>
<dbReference type="AlphaFoldDB" id="A0A9J6QWQ7"/>
<feature type="chain" id="PRO_5039922324" evidence="5">
    <location>
        <begin position="26"/>
        <end position="479"/>
    </location>
</feature>
<dbReference type="InterPro" id="IPR050490">
    <property type="entry name" value="Bact_solute-bd_prot1"/>
</dbReference>
<proteinExistence type="inferred from homology"/>
<comment type="caution">
    <text evidence="6">The sequence shown here is derived from an EMBL/GenBank/DDBJ whole genome shotgun (WGS) entry which is preliminary data.</text>
</comment>
<evidence type="ECO:0000256" key="1">
    <source>
        <dbReference type="ARBA" id="ARBA00004196"/>
    </source>
</evidence>
<dbReference type="Pfam" id="PF13416">
    <property type="entry name" value="SBP_bac_8"/>
    <property type="match status" value="1"/>
</dbReference>
<dbReference type="PANTHER" id="PTHR43649:SF31">
    <property type="entry name" value="SN-GLYCEROL-3-PHOSPHATE-BINDING PERIPLASMIC PROTEIN UGPB"/>
    <property type="match status" value="1"/>
</dbReference>
<gene>
    <name evidence="6" type="ORF">OBO34_16370</name>
</gene>
<evidence type="ECO:0000256" key="3">
    <source>
        <dbReference type="ARBA" id="ARBA00022448"/>
    </source>
</evidence>
<feature type="signal peptide" evidence="5">
    <location>
        <begin position="1"/>
        <end position="25"/>
    </location>
</feature>
<name>A0A9J6QWQ7_9FIRM</name>
<protein>
    <submittedName>
        <fullName evidence="6">Extracellular solute-binding protein</fullName>
    </submittedName>
</protein>
<comment type="subcellular location">
    <subcellularLocation>
        <location evidence="1">Cell envelope</location>
    </subcellularLocation>
</comment>
<dbReference type="Proteomes" id="UP001065549">
    <property type="component" value="Unassembled WGS sequence"/>
</dbReference>